<proteinExistence type="predicted"/>
<comment type="caution">
    <text evidence="1">The sequence shown here is derived from an EMBL/GenBank/DDBJ whole genome shotgun (WGS) entry which is preliminary data.</text>
</comment>
<name>A0ABV4AV98_9GAMM</name>
<reference evidence="1 2" key="1">
    <citation type="submission" date="2024-07" db="EMBL/GenBank/DDBJ databases">
        <title>Molecular mechanisms and environmental adaptations of flagellar loss and biofilm growth of Rhodanobacter under environmental stress.</title>
        <authorList>
            <person name="Chen M."/>
        </authorList>
    </citation>
    <scope>NUCLEOTIDE SEQUENCE [LARGE SCALE GENOMIC DNA]</scope>
    <source>
        <strain evidence="1 2">RS22</strain>
    </source>
</reference>
<gene>
    <name evidence="1" type="ORF">AB7878_18050</name>
</gene>
<accession>A0ABV4AV98</accession>
<protein>
    <recommendedName>
        <fullName evidence="3">Haem-binding uptake Tiki superfamily ChaN domain-containing protein</fullName>
    </recommendedName>
</protein>
<dbReference type="Proteomes" id="UP001562159">
    <property type="component" value="Unassembled WGS sequence"/>
</dbReference>
<evidence type="ECO:0000313" key="1">
    <source>
        <dbReference type="EMBL" id="MEY2184318.1"/>
    </source>
</evidence>
<dbReference type="EMBL" id="JBGBPY010000001">
    <property type="protein sequence ID" value="MEY2184318.1"/>
    <property type="molecule type" value="Genomic_DNA"/>
</dbReference>
<organism evidence="1 2">
    <name type="scientific">Rhodanobacter humi</name>
    <dbReference type="NCBI Taxonomy" id="1888173"/>
    <lineage>
        <taxon>Bacteria</taxon>
        <taxon>Pseudomonadati</taxon>
        <taxon>Pseudomonadota</taxon>
        <taxon>Gammaproteobacteria</taxon>
        <taxon>Lysobacterales</taxon>
        <taxon>Rhodanobacteraceae</taxon>
        <taxon>Rhodanobacter</taxon>
    </lineage>
</organism>
<sequence>MSKGFSAEALAGPIRNRRLQAMDDVTASGLIIGESHDNPHGRGLAANLIAAGRVNDLFLEVADMPLAMAFDSNPPAGGHASVGAWLNSLAGTDIRTNAHWCRFKEEWSLGLFRYDRHEQRPGGNPATVVRLIEMAVQRGVRVHLVDDECTLQGRGNQMAVRNKTMAKNIKAATARNPSHTGCLFLVGENHTTSAELTGLNMRVMTGVERAP</sequence>
<evidence type="ECO:0008006" key="3">
    <source>
        <dbReference type="Google" id="ProtNLM"/>
    </source>
</evidence>
<keyword evidence="2" id="KW-1185">Reference proteome</keyword>
<evidence type="ECO:0000313" key="2">
    <source>
        <dbReference type="Proteomes" id="UP001562159"/>
    </source>
</evidence>